<evidence type="ECO:0000313" key="3">
    <source>
        <dbReference type="Proteomes" id="UP001558613"/>
    </source>
</evidence>
<name>A0ABR3MGZ7_9TELE</name>
<evidence type="ECO:0000313" key="2">
    <source>
        <dbReference type="EMBL" id="KAL1263259.1"/>
    </source>
</evidence>
<proteinExistence type="predicted"/>
<sequence length="175" mass="19077">MNMPLHQISVIPRDVTSSRVSSSGKAKEKDKQSCAVFKEDWTLTLMSVVSLVGLRPVTHQLFVCQSRAGNRRQAVFCPSLFFSLAKRPQVTQVAGSLLNPKCRPRSWHQPQYRLPLAQHTDQPGGVSPLGKESTAHLPVADNSSSVSQWKETLIPTALDSAPAAIADAVPLNDPK</sequence>
<protein>
    <submittedName>
        <fullName evidence="2">Uncharacterized protein</fullName>
    </submittedName>
</protein>
<accession>A0ABR3MGZ7</accession>
<keyword evidence="3" id="KW-1185">Reference proteome</keyword>
<dbReference type="EMBL" id="JAYMGO010000013">
    <property type="protein sequence ID" value="KAL1263259.1"/>
    <property type="molecule type" value="Genomic_DNA"/>
</dbReference>
<gene>
    <name evidence="2" type="ORF">QQF64_005998</name>
</gene>
<comment type="caution">
    <text evidence="2">The sequence shown here is derived from an EMBL/GenBank/DDBJ whole genome shotgun (WGS) entry which is preliminary data.</text>
</comment>
<dbReference type="Proteomes" id="UP001558613">
    <property type="component" value="Unassembled WGS sequence"/>
</dbReference>
<feature type="region of interest" description="Disordered" evidence="1">
    <location>
        <begin position="118"/>
        <end position="146"/>
    </location>
</feature>
<organism evidence="2 3">
    <name type="scientific">Cirrhinus molitorella</name>
    <name type="common">mud carp</name>
    <dbReference type="NCBI Taxonomy" id="172907"/>
    <lineage>
        <taxon>Eukaryota</taxon>
        <taxon>Metazoa</taxon>
        <taxon>Chordata</taxon>
        <taxon>Craniata</taxon>
        <taxon>Vertebrata</taxon>
        <taxon>Euteleostomi</taxon>
        <taxon>Actinopterygii</taxon>
        <taxon>Neopterygii</taxon>
        <taxon>Teleostei</taxon>
        <taxon>Ostariophysi</taxon>
        <taxon>Cypriniformes</taxon>
        <taxon>Cyprinidae</taxon>
        <taxon>Labeoninae</taxon>
        <taxon>Labeonini</taxon>
        <taxon>Cirrhinus</taxon>
    </lineage>
</organism>
<reference evidence="2 3" key="1">
    <citation type="submission" date="2023-09" db="EMBL/GenBank/DDBJ databases">
        <authorList>
            <person name="Wang M."/>
        </authorList>
    </citation>
    <scope>NUCLEOTIDE SEQUENCE [LARGE SCALE GENOMIC DNA]</scope>
    <source>
        <strain evidence="2">GT-2023</strain>
        <tissue evidence="2">Liver</tissue>
    </source>
</reference>
<evidence type="ECO:0000256" key="1">
    <source>
        <dbReference type="SAM" id="MobiDB-lite"/>
    </source>
</evidence>